<dbReference type="EMBL" id="HBNS01056313">
    <property type="protein sequence ID" value="CAE4659723.1"/>
    <property type="molecule type" value="Transcribed_RNA"/>
</dbReference>
<gene>
    <name evidence="2" type="ORF">DBRI00130_LOCUS40598</name>
</gene>
<name>A0A7S4SY34_9STRA</name>
<reference evidence="2" key="1">
    <citation type="submission" date="2021-01" db="EMBL/GenBank/DDBJ databases">
        <authorList>
            <person name="Corre E."/>
            <person name="Pelletier E."/>
            <person name="Niang G."/>
            <person name="Scheremetjew M."/>
            <person name="Finn R."/>
            <person name="Kale V."/>
            <person name="Holt S."/>
            <person name="Cochrane G."/>
            <person name="Meng A."/>
            <person name="Brown T."/>
            <person name="Cohen L."/>
        </authorList>
    </citation>
    <scope>NUCLEOTIDE SEQUENCE</scope>
    <source>
        <strain evidence="2">GSO104</strain>
    </source>
</reference>
<dbReference type="InterPro" id="IPR040858">
    <property type="entry name" value="Raf1_C"/>
</dbReference>
<sequence>MIRFHYKSARLREFSPFSLCCLPFSTFAFRKRYFLIEPLFSKKIYPFFVQYRKIAGSYPGITRAELEAVSSEPAAEIGQWTYDFSDPDGPQLGTVAIEGSNNVACAIDPVVIIAEHFSLGIELSEVLKDPVDLVVMVDRGVKTFAERKFLVLDDGSQLVIGAFQTKADLPEGYEIVGRVVLTQIPWLPCMQKTKTGFAEVDNYFSN</sequence>
<proteinExistence type="predicted"/>
<evidence type="ECO:0000313" key="2">
    <source>
        <dbReference type="EMBL" id="CAE4659723.1"/>
    </source>
</evidence>
<organism evidence="2">
    <name type="scientific">Ditylum brightwellii</name>
    <dbReference type="NCBI Taxonomy" id="49249"/>
    <lineage>
        <taxon>Eukaryota</taxon>
        <taxon>Sar</taxon>
        <taxon>Stramenopiles</taxon>
        <taxon>Ochrophyta</taxon>
        <taxon>Bacillariophyta</taxon>
        <taxon>Mediophyceae</taxon>
        <taxon>Lithodesmiophycidae</taxon>
        <taxon>Lithodesmiales</taxon>
        <taxon>Lithodesmiaceae</taxon>
        <taxon>Ditylum</taxon>
    </lineage>
</organism>
<feature type="domain" description="Rubisco accumulation factor 1 C-terminal" evidence="1">
    <location>
        <begin position="92"/>
        <end position="181"/>
    </location>
</feature>
<dbReference type="Pfam" id="PF18087">
    <property type="entry name" value="RuBisCo_chap_C"/>
    <property type="match status" value="1"/>
</dbReference>
<evidence type="ECO:0000259" key="1">
    <source>
        <dbReference type="Pfam" id="PF18087"/>
    </source>
</evidence>
<dbReference type="AlphaFoldDB" id="A0A7S4SY34"/>
<protein>
    <recommendedName>
        <fullName evidence="1">Rubisco accumulation factor 1 C-terminal domain-containing protein</fullName>
    </recommendedName>
</protein>
<accession>A0A7S4SY34</accession>